<dbReference type="OrthoDB" id="9778589at2"/>
<evidence type="ECO:0000313" key="8">
    <source>
        <dbReference type="EMBL" id="SDW55146.1"/>
    </source>
</evidence>
<dbReference type="InterPro" id="IPR051784">
    <property type="entry name" value="Nod_factor_ABC_transporter"/>
</dbReference>
<dbReference type="PANTHER" id="PTHR43229:SF2">
    <property type="entry name" value="NODULATION PROTEIN J"/>
    <property type="match status" value="1"/>
</dbReference>
<dbReference type="Pfam" id="PF01061">
    <property type="entry name" value="ABC2_membrane"/>
    <property type="match status" value="1"/>
</dbReference>
<dbReference type="EMBL" id="FNNZ01000005">
    <property type="protein sequence ID" value="SDW55146.1"/>
    <property type="molecule type" value="Genomic_DNA"/>
</dbReference>
<evidence type="ECO:0000256" key="4">
    <source>
        <dbReference type="ARBA" id="ARBA00022989"/>
    </source>
</evidence>
<accession>A0A1H2UG99</accession>
<gene>
    <name evidence="8" type="ORF">SAMN05421783_105100</name>
</gene>
<keyword evidence="5 6" id="KW-0472">Membrane</keyword>
<evidence type="ECO:0000259" key="7">
    <source>
        <dbReference type="PROSITE" id="PS51012"/>
    </source>
</evidence>
<comment type="similarity">
    <text evidence="2 6">Belongs to the ABC-2 integral membrane protein family.</text>
</comment>
<dbReference type="InterPro" id="IPR013525">
    <property type="entry name" value="ABC2_TM"/>
</dbReference>
<feature type="transmembrane region" description="Helical" evidence="6">
    <location>
        <begin position="243"/>
        <end position="262"/>
    </location>
</feature>
<evidence type="ECO:0000256" key="1">
    <source>
        <dbReference type="ARBA" id="ARBA00004141"/>
    </source>
</evidence>
<dbReference type="STRING" id="1058.SAMN05421783_105100"/>
<keyword evidence="3 6" id="KW-0812">Transmembrane</keyword>
<keyword evidence="4 6" id="KW-1133">Transmembrane helix</keyword>
<organism evidence="8 9">
    <name type="scientific">Thiocapsa roseopersicina</name>
    <dbReference type="NCBI Taxonomy" id="1058"/>
    <lineage>
        <taxon>Bacteria</taxon>
        <taxon>Pseudomonadati</taxon>
        <taxon>Pseudomonadota</taxon>
        <taxon>Gammaproteobacteria</taxon>
        <taxon>Chromatiales</taxon>
        <taxon>Chromatiaceae</taxon>
        <taxon>Thiocapsa</taxon>
    </lineage>
</organism>
<keyword evidence="9" id="KW-1185">Reference proteome</keyword>
<comment type="subcellular location">
    <subcellularLocation>
        <location evidence="6">Cell inner membrane</location>
        <topology evidence="6">Multi-pass membrane protein</topology>
    </subcellularLocation>
    <subcellularLocation>
        <location evidence="1">Membrane</location>
        <topology evidence="1">Multi-pass membrane protein</topology>
    </subcellularLocation>
</comment>
<dbReference type="AlphaFoldDB" id="A0A1H2UG99"/>
<feature type="transmembrane region" description="Helical" evidence="6">
    <location>
        <begin position="42"/>
        <end position="60"/>
    </location>
</feature>
<dbReference type="InterPro" id="IPR000412">
    <property type="entry name" value="ABC_2_transport"/>
</dbReference>
<sequence>MSRRDRTLSRYLAVFQWQSRAVLGRHLSVYLRNWHTAALPPLLEPIILLLAFGFGLGAFIPNFAWRGQSISYLAYLAPGMLAYTAFMTAFFQALFAAYIRMHYQKTWEGQLITQIRLEHVVWGELLWAATLGTAYALIVTLVLAGFTLVGWLDLNWAGALLALPLLFLASLAFATLGLLFTAIVPSIDHMNIPFFLVIMPLGFASSTYFPMEGDSPWTLAWLTLNPLHHLAEGTRLVLVNGEISVHLAAAFGLFVLMILVLVPIDYRLLRRRVLGEG</sequence>
<dbReference type="Proteomes" id="UP000198816">
    <property type="component" value="Unassembled WGS sequence"/>
</dbReference>
<protein>
    <recommendedName>
        <fullName evidence="6">Transport permease protein</fullName>
    </recommendedName>
</protein>
<dbReference type="PIRSF" id="PIRSF006648">
    <property type="entry name" value="DrrB"/>
    <property type="match status" value="1"/>
</dbReference>
<dbReference type="GO" id="GO:0140359">
    <property type="term" value="F:ABC-type transporter activity"/>
    <property type="evidence" value="ECO:0007669"/>
    <property type="project" value="InterPro"/>
</dbReference>
<feature type="domain" description="ABC transmembrane type-2" evidence="7">
    <location>
        <begin position="36"/>
        <end position="272"/>
    </location>
</feature>
<dbReference type="PANTHER" id="PTHR43229">
    <property type="entry name" value="NODULATION PROTEIN J"/>
    <property type="match status" value="1"/>
</dbReference>
<reference evidence="9" key="1">
    <citation type="submission" date="2016-10" db="EMBL/GenBank/DDBJ databases">
        <authorList>
            <person name="Varghese N."/>
            <person name="Submissions S."/>
        </authorList>
    </citation>
    <scope>NUCLEOTIDE SEQUENCE [LARGE SCALE GENOMIC DNA]</scope>
    <source>
        <strain evidence="9">DSM 217</strain>
    </source>
</reference>
<evidence type="ECO:0000256" key="3">
    <source>
        <dbReference type="ARBA" id="ARBA00022692"/>
    </source>
</evidence>
<evidence type="ECO:0000256" key="2">
    <source>
        <dbReference type="ARBA" id="ARBA00007783"/>
    </source>
</evidence>
<name>A0A1H2UG99_THIRO</name>
<evidence type="ECO:0000256" key="6">
    <source>
        <dbReference type="RuleBase" id="RU361157"/>
    </source>
</evidence>
<feature type="transmembrane region" description="Helical" evidence="6">
    <location>
        <begin position="80"/>
        <end position="99"/>
    </location>
</feature>
<dbReference type="GO" id="GO:0043190">
    <property type="term" value="C:ATP-binding cassette (ABC) transporter complex"/>
    <property type="evidence" value="ECO:0007669"/>
    <property type="project" value="InterPro"/>
</dbReference>
<evidence type="ECO:0000256" key="5">
    <source>
        <dbReference type="ARBA" id="ARBA00023136"/>
    </source>
</evidence>
<dbReference type="PROSITE" id="PS51012">
    <property type="entry name" value="ABC_TM2"/>
    <property type="match status" value="1"/>
</dbReference>
<feature type="transmembrane region" description="Helical" evidence="6">
    <location>
        <begin position="192"/>
        <end position="211"/>
    </location>
</feature>
<dbReference type="PRINTS" id="PR00164">
    <property type="entry name" value="ABC2TRNSPORT"/>
</dbReference>
<evidence type="ECO:0000313" key="9">
    <source>
        <dbReference type="Proteomes" id="UP000198816"/>
    </source>
</evidence>
<feature type="transmembrane region" description="Helical" evidence="6">
    <location>
        <begin position="120"/>
        <end position="144"/>
    </location>
</feature>
<dbReference type="InterPro" id="IPR047817">
    <property type="entry name" value="ABC2_TM_bact-type"/>
</dbReference>
<dbReference type="RefSeq" id="WP_093029683.1">
    <property type="nucleotide sequence ID" value="NZ_FNNZ01000005.1"/>
</dbReference>
<keyword evidence="6" id="KW-1003">Cell membrane</keyword>
<feature type="transmembrane region" description="Helical" evidence="6">
    <location>
        <begin position="156"/>
        <end position="180"/>
    </location>
</feature>
<keyword evidence="6" id="KW-0813">Transport</keyword>
<proteinExistence type="inferred from homology"/>